<dbReference type="InterPro" id="IPR015806">
    <property type="entry name" value="Pyrv_Knase_insert_dom_sf"/>
</dbReference>
<keyword evidence="6" id="KW-0547">Nucleotide-binding</keyword>
<reference evidence="17" key="1">
    <citation type="journal article" date="2019" name="Int. J. Syst. Evol. Microbiol.">
        <title>The Global Catalogue of Microorganisms (GCM) 10K type strain sequencing project: providing services to taxonomists for standard genome sequencing and annotation.</title>
        <authorList>
            <consortium name="The Broad Institute Genomics Platform"/>
            <consortium name="The Broad Institute Genome Sequencing Center for Infectious Disease"/>
            <person name="Wu L."/>
            <person name="Ma J."/>
        </authorList>
    </citation>
    <scope>NUCLEOTIDE SEQUENCE [LARGE SCALE GENOMIC DNA]</scope>
    <source>
        <strain evidence="17">JCM 17217</strain>
    </source>
</reference>
<keyword evidence="5" id="KW-0479">Metal-binding</keyword>
<dbReference type="InterPro" id="IPR015813">
    <property type="entry name" value="Pyrv/PenolPyrv_kinase-like_dom"/>
</dbReference>
<comment type="caution">
    <text evidence="16">The sequence shown here is derived from an EMBL/GenBank/DDBJ whole genome shotgun (WGS) entry which is preliminary data.</text>
</comment>
<evidence type="ECO:0000256" key="12">
    <source>
        <dbReference type="NCBIfam" id="TIGR01064"/>
    </source>
</evidence>
<dbReference type="InterPro" id="IPR015793">
    <property type="entry name" value="Pyrv_Knase_brl"/>
</dbReference>
<dbReference type="NCBIfam" id="NF004978">
    <property type="entry name" value="PRK06354.1"/>
    <property type="match status" value="1"/>
</dbReference>
<dbReference type="Pfam" id="PF02887">
    <property type="entry name" value="PK_C"/>
    <property type="match status" value="1"/>
</dbReference>
<evidence type="ECO:0000256" key="9">
    <source>
        <dbReference type="ARBA" id="ARBA00022842"/>
    </source>
</evidence>
<keyword evidence="17" id="KW-1185">Reference proteome</keyword>
<dbReference type="EC" id="2.7.1.40" evidence="3 12"/>
<evidence type="ECO:0000256" key="10">
    <source>
        <dbReference type="ARBA" id="ARBA00023152"/>
    </source>
</evidence>
<evidence type="ECO:0000256" key="5">
    <source>
        <dbReference type="ARBA" id="ARBA00022723"/>
    </source>
</evidence>
<dbReference type="SUPFAM" id="SSF52935">
    <property type="entry name" value="PK C-terminal domain-like"/>
    <property type="match status" value="1"/>
</dbReference>
<dbReference type="SUPFAM" id="SSF50800">
    <property type="entry name" value="PK beta-barrel domain-like"/>
    <property type="match status" value="1"/>
</dbReference>
<evidence type="ECO:0000256" key="4">
    <source>
        <dbReference type="ARBA" id="ARBA00022679"/>
    </source>
</evidence>
<dbReference type="NCBIfam" id="NF004491">
    <property type="entry name" value="PRK05826.1"/>
    <property type="match status" value="1"/>
</dbReference>
<dbReference type="InterPro" id="IPR011037">
    <property type="entry name" value="Pyrv_Knase-like_insert_dom_sf"/>
</dbReference>
<name>A0ABP7QTG4_9BACT</name>
<organism evidence="16 17">
    <name type="scientific">Hymenobacter antarcticus</name>
    <dbReference type="NCBI Taxonomy" id="486270"/>
    <lineage>
        <taxon>Bacteria</taxon>
        <taxon>Pseudomonadati</taxon>
        <taxon>Bacteroidota</taxon>
        <taxon>Cytophagia</taxon>
        <taxon>Cytophagales</taxon>
        <taxon>Hymenobacteraceae</taxon>
        <taxon>Hymenobacter</taxon>
    </lineage>
</organism>
<dbReference type="Gene3D" id="3.20.20.60">
    <property type="entry name" value="Phosphoenolpyruvate-binding domains"/>
    <property type="match status" value="1"/>
</dbReference>
<comment type="pathway">
    <text evidence="1 13">Carbohydrate degradation; glycolysis; pyruvate from D-glyceraldehyde 3-phosphate: step 5/5.</text>
</comment>
<dbReference type="NCBIfam" id="TIGR01064">
    <property type="entry name" value="pyruv_kin"/>
    <property type="match status" value="1"/>
</dbReference>
<keyword evidence="10 13" id="KW-0324">Glycolysis</keyword>
<keyword evidence="8" id="KW-0067">ATP-binding</keyword>
<evidence type="ECO:0000256" key="6">
    <source>
        <dbReference type="ARBA" id="ARBA00022741"/>
    </source>
</evidence>
<gene>
    <name evidence="16" type="primary">pyk</name>
    <name evidence="16" type="ORF">GCM10022407_35260</name>
</gene>
<feature type="domain" description="Pyruvate kinase barrel" evidence="14">
    <location>
        <begin position="52"/>
        <end position="373"/>
    </location>
</feature>
<evidence type="ECO:0000313" key="17">
    <source>
        <dbReference type="Proteomes" id="UP001501556"/>
    </source>
</evidence>
<comment type="catalytic activity">
    <reaction evidence="13">
        <text>pyruvate + ATP = phosphoenolpyruvate + ADP + H(+)</text>
        <dbReference type="Rhea" id="RHEA:18157"/>
        <dbReference type="ChEBI" id="CHEBI:15361"/>
        <dbReference type="ChEBI" id="CHEBI:15378"/>
        <dbReference type="ChEBI" id="CHEBI:30616"/>
        <dbReference type="ChEBI" id="CHEBI:58702"/>
        <dbReference type="ChEBI" id="CHEBI:456216"/>
        <dbReference type="EC" id="2.7.1.40"/>
    </reaction>
</comment>
<dbReference type="InterPro" id="IPR001697">
    <property type="entry name" value="Pyr_Knase"/>
</dbReference>
<evidence type="ECO:0000313" key="16">
    <source>
        <dbReference type="EMBL" id="GAA3987528.1"/>
    </source>
</evidence>
<dbReference type="InterPro" id="IPR040442">
    <property type="entry name" value="Pyrv_kinase-like_dom_sf"/>
</dbReference>
<keyword evidence="4 13" id="KW-0808">Transferase</keyword>
<feature type="domain" description="Pyruvate kinase C-terminal" evidence="15">
    <location>
        <begin position="408"/>
        <end position="520"/>
    </location>
</feature>
<dbReference type="InterPro" id="IPR036918">
    <property type="entry name" value="Pyrv_Knase_C_sf"/>
</dbReference>
<comment type="similarity">
    <text evidence="2 13">Belongs to the pyruvate kinase family.</text>
</comment>
<dbReference type="InterPro" id="IPR015795">
    <property type="entry name" value="Pyrv_Knase_C"/>
</dbReference>
<dbReference type="PANTHER" id="PTHR11817">
    <property type="entry name" value="PYRUVATE KINASE"/>
    <property type="match status" value="1"/>
</dbReference>
<evidence type="ECO:0000256" key="8">
    <source>
        <dbReference type="ARBA" id="ARBA00022840"/>
    </source>
</evidence>
<sequence>MQVAAPFVRPARTLRAIALVSAKLKFPLLTKAGSFFVLTFLVIRMEDRHTFNKTKIVATVGPASNTYERLGVLIREGVDVFRLNFSHGSYEDHLSVINTVRRLNKDMRTSVGLLQDLQGPKIRLGEVEGGGVEIKAGDKIKLVCGEKEISTATRLSTIYMGLARDVKAGDMILIDDGKIELKVLATDRDQEVDVEVVYGGLVKPRKGINLPDSEVSAPSMTEKDIEDLKFGLEHDVDWVALSFARKADDILFIKKLIADAGKKTRVVAKIETPDGLRNIDEIIAISDAIMVARGDLGVEVKMEEVPMAQKMIIAKCNAAGKPVIVATQMMESMITAPRPTRAETSDVANAVLDGADAVMLSAETAVGAYPAEVIRSMVGTILSVEGRSPQLFHKWWPIDPAGPNFMADSVLSAACHLAKNTGAMALTGMTHHGYTAFQLAKYRPKANIFIFTDSRPLLTALSLVWGIRSFYYDRLVSTDSTVADIRYVLTTTGHLEAGDVFINTGSMPIQDKGKANMVKVSIA</sequence>
<keyword evidence="7 13" id="KW-0418">Kinase</keyword>
<proteinExistence type="inferred from homology"/>
<keyword evidence="11 16" id="KW-0670">Pyruvate</keyword>
<protein>
    <recommendedName>
        <fullName evidence="3 12">Pyruvate kinase</fullName>
        <ecNumber evidence="3 12">2.7.1.40</ecNumber>
    </recommendedName>
</protein>
<dbReference type="EMBL" id="BAABDI010000031">
    <property type="protein sequence ID" value="GAA3987528.1"/>
    <property type="molecule type" value="Genomic_DNA"/>
</dbReference>
<evidence type="ECO:0000256" key="2">
    <source>
        <dbReference type="ARBA" id="ARBA00008663"/>
    </source>
</evidence>
<evidence type="ECO:0000259" key="14">
    <source>
        <dbReference type="Pfam" id="PF00224"/>
    </source>
</evidence>
<dbReference type="Proteomes" id="UP001501556">
    <property type="component" value="Unassembled WGS sequence"/>
</dbReference>
<evidence type="ECO:0000256" key="13">
    <source>
        <dbReference type="RuleBase" id="RU000504"/>
    </source>
</evidence>
<evidence type="ECO:0000256" key="11">
    <source>
        <dbReference type="ARBA" id="ARBA00023317"/>
    </source>
</evidence>
<dbReference type="PRINTS" id="PR01050">
    <property type="entry name" value="PYRUVTKNASE"/>
</dbReference>
<accession>A0ABP7QTG4</accession>
<evidence type="ECO:0000259" key="15">
    <source>
        <dbReference type="Pfam" id="PF02887"/>
    </source>
</evidence>
<keyword evidence="9 13" id="KW-0460">Magnesium</keyword>
<dbReference type="Gene3D" id="3.40.1380.20">
    <property type="entry name" value="Pyruvate kinase, C-terminal domain"/>
    <property type="match status" value="1"/>
</dbReference>
<dbReference type="Gene3D" id="2.40.33.10">
    <property type="entry name" value="PK beta-barrel domain-like"/>
    <property type="match status" value="1"/>
</dbReference>
<evidence type="ECO:0000256" key="7">
    <source>
        <dbReference type="ARBA" id="ARBA00022777"/>
    </source>
</evidence>
<dbReference type="GO" id="GO:0016301">
    <property type="term" value="F:kinase activity"/>
    <property type="evidence" value="ECO:0007669"/>
    <property type="project" value="UniProtKB-KW"/>
</dbReference>
<dbReference type="Pfam" id="PF00224">
    <property type="entry name" value="PK"/>
    <property type="match status" value="1"/>
</dbReference>
<dbReference type="SUPFAM" id="SSF51621">
    <property type="entry name" value="Phosphoenolpyruvate/pyruvate domain"/>
    <property type="match status" value="1"/>
</dbReference>
<evidence type="ECO:0000256" key="3">
    <source>
        <dbReference type="ARBA" id="ARBA00012142"/>
    </source>
</evidence>
<evidence type="ECO:0000256" key="1">
    <source>
        <dbReference type="ARBA" id="ARBA00004997"/>
    </source>
</evidence>